<evidence type="ECO:0000256" key="1">
    <source>
        <dbReference type="ARBA" id="ARBA00004123"/>
    </source>
</evidence>
<evidence type="ECO:0000256" key="2">
    <source>
        <dbReference type="ARBA" id="ARBA00022553"/>
    </source>
</evidence>
<evidence type="ECO:0000256" key="4">
    <source>
        <dbReference type="ARBA" id="ARBA00023043"/>
    </source>
</evidence>
<dbReference type="PANTHER" id="PTHR15263">
    <property type="entry name" value="I-KAPPA-B-LIKE PROTEIN IKBL"/>
    <property type="match status" value="1"/>
</dbReference>
<keyword evidence="3" id="KW-0677">Repeat</keyword>
<feature type="region of interest" description="Disordered" evidence="6">
    <location>
        <begin position="72"/>
        <end position="111"/>
    </location>
</feature>
<comment type="subcellular location">
    <subcellularLocation>
        <location evidence="1">Nucleus</location>
    </subcellularLocation>
</comment>
<feature type="compositionally biased region" description="Basic and acidic residues" evidence="6">
    <location>
        <begin position="72"/>
        <end position="101"/>
    </location>
</feature>
<comment type="caution">
    <text evidence="7">The sequence shown here is derived from an EMBL/GenBank/DDBJ whole genome shotgun (WGS) entry which is preliminary data.</text>
</comment>
<evidence type="ECO:0000313" key="8">
    <source>
        <dbReference type="Proteomes" id="UP001345013"/>
    </source>
</evidence>
<dbReference type="Proteomes" id="UP001345013">
    <property type="component" value="Unassembled WGS sequence"/>
</dbReference>
<keyword evidence="2" id="KW-0597">Phosphoprotein</keyword>
<evidence type="ECO:0000256" key="5">
    <source>
        <dbReference type="ARBA" id="ARBA00023242"/>
    </source>
</evidence>
<keyword evidence="4" id="KW-0040">ANK repeat</keyword>
<dbReference type="PANTHER" id="PTHR15263:SF1">
    <property type="entry name" value="NF-KAPPA-B INHIBITOR-LIKE PROTEIN 1"/>
    <property type="match status" value="1"/>
</dbReference>
<proteinExistence type="predicted"/>
<accession>A0ABR0KI35</accession>
<keyword evidence="8" id="KW-1185">Reference proteome</keyword>
<keyword evidence="5" id="KW-0539">Nucleus</keyword>
<protein>
    <submittedName>
        <fullName evidence="7">Uncharacterized protein</fullName>
    </submittedName>
</protein>
<evidence type="ECO:0000256" key="3">
    <source>
        <dbReference type="ARBA" id="ARBA00022737"/>
    </source>
</evidence>
<evidence type="ECO:0000313" key="7">
    <source>
        <dbReference type="EMBL" id="KAK5097265.1"/>
    </source>
</evidence>
<name>A0ABR0KI35_9EURO</name>
<dbReference type="InterPro" id="IPR038753">
    <property type="entry name" value="NFKBIL1"/>
</dbReference>
<organism evidence="7 8">
    <name type="scientific">Lithohypha guttulata</name>
    <dbReference type="NCBI Taxonomy" id="1690604"/>
    <lineage>
        <taxon>Eukaryota</taxon>
        <taxon>Fungi</taxon>
        <taxon>Dikarya</taxon>
        <taxon>Ascomycota</taxon>
        <taxon>Pezizomycotina</taxon>
        <taxon>Eurotiomycetes</taxon>
        <taxon>Chaetothyriomycetidae</taxon>
        <taxon>Chaetothyriales</taxon>
        <taxon>Trichomeriaceae</taxon>
        <taxon>Lithohypha</taxon>
    </lineage>
</organism>
<gene>
    <name evidence="7" type="ORF">LTR24_002312</name>
</gene>
<sequence length="266" mass="31592">MPVTTSDAAFRESLFDALGDDEGADFWQGVYGQPIHNYSRTYADAETGELETMDDKQYAQYVRRKMWEKSAEGLQAAREERRRERKEEESRRRREQHNEKQKPRKMSHTLDDPIFDFEIEASLRRGQDRKDKRRWQAIWQDYTERWKELQQIYESRKGPSADDGEQIFLRNKIAWPVESGKRKDVEADAIEAFFRKVSDIQQTEHDHAMPLSSVIKVERLKWHPDKIQQRFGFMQVESGTMDGVTAVFQVLDRMWTELRTSHTSKP</sequence>
<dbReference type="EMBL" id="JAVRRG010000019">
    <property type="protein sequence ID" value="KAK5097265.1"/>
    <property type="molecule type" value="Genomic_DNA"/>
</dbReference>
<reference evidence="7 8" key="1">
    <citation type="submission" date="2023-08" db="EMBL/GenBank/DDBJ databases">
        <title>Black Yeasts Isolated from many extreme environments.</title>
        <authorList>
            <person name="Coleine C."/>
            <person name="Stajich J.E."/>
            <person name="Selbmann L."/>
        </authorList>
    </citation>
    <scope>NUCLEOTIDE SEQUENCE [LARGE SCALE GENOMIC DNA]</scope>
    <source>
        <strain evidence="7 8">CCFEE 5885</strain>
    </source>
</reference>
<evidence type="ECO:0000256" key="6">
    <source>
        <dbReference type="SAM" id="MobiDB-lite"/>
    </source>
</evidence>